<dbReference type="EMBL" id="KZ679008">
    <property type="protein sequence ID" value="PSS23264.1"/>
    <property type="molecule type" value="Genomic_DNA"/>
</dbReference>
<dbReference type="InterPro" id="IPR013083">
    <property type="entry name" value="Znf_RING/FYVE/PHD"/>
</dbReference>
<evidence type="ECO:0000313" key="5">
    <source>
        <dbReference type="Proteomes" id="UP000241818"/>
    </source>
</evidence>
<feature type="region of interest" description="Disordered" evidence="2">
    <location>
        <begin position="76"/>
        <end position="225"/>
    </location>
</feature>
<keyword evidence="1" id="KW-0479">Metal-binding</keyword>
<reference evidence="4 5" key="1">
    <citation type="journal article" date="2018" name="New Phytol.">
        <title>Comparative genomics and transcriptomics depict ericoid mycorrhizal fungi as versatile saprotrophs and plant mutualists.</title>
        <authorList>
            <person name="Martino E."/>
            <person name="Morin E."/>
            <person name="Grelet G.A."/>
            <person name="Kuo A."/>
            <person name="Kohler A."/>
            <person name="Daghino S."/>
            <person name="Barry K.W."/>
            <person name="Cichocki N."/>
            <person name="Clum A."/>
            <person name="Dockter R.B."/>
            <person name="Hainaut M."/>
            <person name="Kuo R.C."/>
            <person name="LaButti K."/>
            <person name="Lindahl B.D."/>
            <person name="Lindquist E.A."/>
            <person name="Lipzen A."/>
            <person name="Khouja H.R."/>
            <person name="Magnuson J."/>
            <person name="Murat C."/>
            <person name="Ohm R.A."/>
            <person name="Singer S.W."/>
            <person name="Spatafora J.W."/>
            <person name="Wang M."/>
            <person name="Veneault-Fourrey C."/>
            <person name="Henrissat B."/>
            <person name="Grigoriev I.V."/>
            <person name="Martin F.M."/>
            <person name="Perotto S."/>
        </authorList>
    </citation>
    <scope>NUCLEOTIDE SEQUENCE [LARGE SCALE GENOMIC DNA]</scope>
    <source>
        <strain evidence="4 5">ATCC 22711</strain>
    </source>
</reference>
<keyword evidence="5" id="KW-1185">Reference proteome</keyword>
<name>A0A2T3B8S3_AMORE</name>
<evidence type="ECO:0000256" key="2">
    <source>
        <dbReference type="SAM" id="MobiDB-lite"/>
    </source>
</evidence>
<dbReference type="RefSeq" id="XP_024723310.1">
    <property type="nucleotide sequence ID" value="XM_024864530.1"/>
</dbReference>
<feature type="compositionally biased region" description="Acidic residues" evidence="2">
    <location>
        <begin position="82"/>
        <end position="127"/>
    </location>
</feature>
<dbReference type="Gene3D" id="3.30.40.10">
    <property type="entry name" value="Zinc/RING finger domain, C3HC4 (zinc finger)"/>
    <property type="match status" value="1"/>
</dbReference>
<accession>A0A2T3B8S3</accession>
<dbReference type="PROSITE" id="PS50089">
    <property type="entry name" value="ZF_RING_2"/>
    <property type="match status" value="1"/>
</dbReference>
<dbReference type="OrthoDB" id="8062037at2759"/>
<dbReference type="InParanoid" id="A0A2T3B8S3"/>
<dbReference type="AlphaFoldDB" id="A0A2T3B8S3"/>
<sequence length="225" mass="25355">MPSSLIYSNHDPSPSVTCPICLDPVTAEAVRLSCHLQLHCSECIGYWLGSLVAAAKRVTCPKCREAVTVENLRAPEQNVEWQDPDGDEYDYDYDDYDDYDDTEVEEENRDSEEDQDEDGYQSSDIEDGLNYYGADQDENEDLISGEMGEDIDAYEEDEGGIFERDPDEDEDQMSDEMKGTESEEPKEGLQVTVREEPPNKKRSISPPIGVSIPRQNSQTMKDGAQ</sequence>
<keyword evidence="1" id="KW-0862">Zinc</keyword>
<feature type="compositionally biased region" description="Polar residues" evidence="2">
    <location>
        <begin position="213"/>
        <end position="225"/>
    </location>
</feature>
<feature type="compositionally biased region" description="Basic and acidic residues" evidence="2">
    <location>
        <begin position="175"/>
        <end position="199"/>
    </location>
</feature>
<evidence type="ECO:0000256" key="1">
    <source>
        <dbReference type="PROSITE-ProRule" id="PRU00175"/>
    </source>
</evidence>
<protein>
    <recommendedName>
        <fullName evidence="3">RING-type domain-containing protein</fullName>
    </recommendedName>
</protein>
<keyword evidence="1" id="KW-0863">Zinc-finger</keyword>
<dbReference type="GO" id="GO:0008270">
    <property type="term" value="F:zinc ion binding"/>
    <property type="evidence" value="ECO:0007669"/>
    <property type="project" value="UniProtKB-KW"/>
</dbReference>
<dbReference type="InterPro" id="IPR001841">
    <property type="entry name" value="Znf_RING"/>
</dbReference>
<evidence type="ECO:0000259" key="3">
    <source>
        <dbReference type="PROSITE" id="PS50089"/>
    </source>
</evidence>
<dbReference type="SUPFAM" id="SSF57850">
    <property type="entry name" value="RING/U-box"/>
    <property type="match status" value="1"/>
</dbReference>
<feature type="domain" description="RING-type" evidence="3">
    <location>
        <begin position="18"/>
        <end position="64"/>
    </location>
</feature>
<gene>
    <name evidence="4" type="ORF">M430DRAFT_215251</name>
</gene>
<organism evidence="4 5">
    <name type="scientific">Amorphotheca resinae ATCC 22711</name>
    <dbReference type="NCBI Taxonomy" id="857342"/>
    <lineage>
        <taxon>Eukaryota</taxon>
        <taxon>Fungi</taxon>
        <taxon>Dikarya</taxon>
        <taxon>Ascomycota</taxon>
        <taxon>Pezizomycotina</taxon>
        <taxon>Leotiomycetes</taxon>
        <taxon>Helotiales</taxon>
        <taxon>Amorphothecaceae</taxon>
        <taxon>Amorphotheca</taxon>
    </lineage>
</organism>
<evidence type="ECO:0000313" key="4">
    <source>
        <dbReference type="EMBL" id="PSS23264.1"/>
    </source>
</evidence>
<dbReference type="GeneID" id="36572611"/>
<feature type="compositionally biased region" description="Acidic residues" evidence="2">
    <location>
        <begin position="135"/>
        <end position="174"/>
    </location>
</feature>
<proteinExistence type="predicted"/>
<dbReference type="Proteomes" id="UP000241818">
    <property type="component" value="Unassembled WGS sequence"/>
</dbReference>